<accession>A0ABR3CW29</accession>
<dbReference type="Proteomes" id="UP001430584">
    <property type="component" value="Unassembled WGS sequence"/>
</dbReference>
<dbReference type="Pfam" id="PF00172">
    <property type="entry name" value="Zn_clus"/>
    <property type="match status" value="1"/>
</dbReference>
<name>A0ABR3CW29_9PEZI</name>
<dbReference type="GeneID" id="92005151"/>
<dbReference type="EMBL" id="JAJVCZ030000001">
    <property type="protein sequence ID" value="KAL0265107.1"/>
    <property type="molecule type" value="Genomic_DNA"/>
</dbReference>
<protein>
    <recommendedName>
        <fullName evidence="4">Zn(2)-C6 fungal-type domain-containing protein</fullName>
    </recommendedName>
</protein>
<dbReference type="InterPro" id="IPR007219">
    <property type="entry name" value="XnlR_reg_dom"/>
</dbReference>
<dbReference type="CDD" id="cd12148">
    <property type="entry name" value="fungal_TF_MHR"/>
    <property type="match status" value="1"/>
</dbReference>
<sequence length="555" mass="62121">MAEPESSAESRKRRRGQRSNRPCDPCRRRKTRCIVESGSSGECTVCLYRQTKCTYEESPPERPLPRRPSSTAASTSTVDAATRHPPSSEVAHLSPGSGDIPRSAPSLPQLPSVRTNEELPSDVLSSGEASAAALEAARERQRNGETVSEAERAKGEKSLGLHSTRFAELYGLGSDMEPILMRHRPYDPVHHEFRLSTHAIRRVLERDQGVEYPLCFHIVSDEKAAGYSATHQEVDAIEACVKPFGDRLVRLFWRVVQPSYPILHQKGFVDQYSRSYRFVPSALLGAVYLNAINWWHFDPLLSTHPPPDLSNLRRLTLHAIQNSYHRPRLSSIESILLLLQCKPEDPLNPDHTFGWGLASQALAIGEACGLHLDASGWAIPDWERALRKRLSWALYMQDKWTACAYGRPSHITDDEWGVRDLDSADFGDCEADSDDPAGAAIQAGQEQFLHMRDHWRETLNSYIWTLRTMSKSNEPIRYAVNRLEGAILRGLEHALVIAVDGPSTEMAETPQQTFEAGVNGFGFGISEINDWEYQGQMHLGAFDYLSNNAPAAQMQ</sequence>
<evidence type="ECO:0000259" key="4">
    <source>
        <dbReference type="PROSITE" id="PS50048"/>
    </source>
</evidence>
<feature type="compositionally biased region" description="Basic and acidic residues" evidence="3">
    <location>
        <begin position="136"/>
        <end position="158"/>
    </location>
</feature>
<keyword evidence="6" id="KW-1185">Reference proteome</keyword>
<dbReference type="CDD" id="cd00067">
    <property type="entry name" value="GAL4"/>
    <property type="match status" value="1"/>
</dbReference>
<feature type="domain" description="Zn(2)-C6 fungal-type" evidence="4">
    <location>
        <begin position="22"/>
        <end position="55"/>
    </location>
</feature>
<feature type="region of interest" description="Disordered" evidence="3">
    <location>
        <begin position="1"/>
        <end position="26"/>
    </location>
</feature>
<dbReference type="RefSeq" id="XP_066637847.1">
    <property type="nucleotide sequence ID" value="XM_066772568.1"/>
</dbReference>
<dbReference type="PANTHER" id="PTHR31668">
    <property type="entry name" value="GLUCOSE TRANSPORT TRANSCRIPTION REGULATOR RGT1-RELATED-RELATED"/>
    <property type="match status" value="1"/>
</dbReference>
<dbReference type="SUPFAM" id="SSF57701">
    <property type="entry name" value="Zn2/Cys6 DNA-binding domain"/>
    <property type="match status" value="1"/>
</dbReference>
<evidence type="ECO:0000313" key="5">
    <source>
        <dbReference type="EMBL" id="KAL0265107.1"/>
    </source>
</evidence>
<feature type="compositionally biased region" description="Low complexity" evidence="3">
    <location>
        <begin position="125"/>
        <end position="135"/>
    </location>
</feature>
<gene>
    <name evidence="5" type="ORF">SLS55_001066</name>
</gene>
<dbReference type="PROSITE" id="PS50048">
    <property type="entry name" value="ZN2_CY6_FUNGAL_2"/>
    <property type="match status" value="1"/>
</dbReference>
<dbReference type="InterPro" id="IPR036864">
    <property type="entry name" value="Zn2-C6_fun-type_DNA-bd_sf"/>
</dbReference>
<dbReference type="InterPro" id="IPR050797">
    <property type="entry name" value="Carb_Metab_Trans_Reg"/>
</dbReference>
<dbReference type="Pfam" id="PF04082">
    <property type="entry name" value="Fungal_trans"/>
    <property type="match status" value="1"/>
</dbReference>
<dbReference type="PROSITE" id="PS00463">
    <property type="entry name" value="ZN2_CY6_FUNGAL_1"/>
    <property type="match status" value="1"/>
</dbReference>
<comment type="caution">
    <text evidence="5">The sequence shown here is derived from an EMBL/GenBank/DDBJ whole genome shotgun (WGS) entry which is preliminary data.</text>
</comment>
<keyword evidence="1" id="KW-0479">Metal-binding</keyword>
<evidence type="ECO:0000313" key="6">
    <source>
        <dbReference type="Proteomes" id="UP001430584"/>
    </source>
</evidence>
<proteinExistence type="predicted"/>
<feature type="region of interest" description="Disordered" evidence="3">
    <location>
        <begin position="54"/>
        <end position="158"/>
    </location>
</feature>
<dbReference type="SMART" id="SM00906">
    <property type="entry name" value="Fungal_trans"/>
    <property type="match status" value="1"/>
</dbReference>
<dbReference type="Gene3D" id="4.10.240.10">
    <property type="entry name" value="Zn(2)-C6 fungal-type DNA-binding domain"/>
    <property type="match status" value="1"/>
</dbReference>
<organism evidence="5 6">
    <name type="scientific">Diplodia seriata</name>
    <dbReference type="NCBI Taxonomy" id="420778"/>
    <lineage>
        <taxon>Eukaryota</taxon>
        <taxon>Fungi</taxon>
        <taxon>Dikarya</taxon>
        <taxon>Ascomycota</taxon>
        <taxon>Pezizomycotina</taxon>
        <taxon>Dothideomycetes</taxon>
        <taxon>Dothideomycetes incertae sedis</taxon>
        <taxon>Botryosphaeriales</taxon>
        <taxon>Botryosphaeriaceae</taxon>
        <taxon>Diplodia</taxon>
    </lineage>
</organism>
<dbReference type="InterPro" id="IPR001138">
    <property type="entry name" value="Zn2Cys6_DnaBD"/>
</dbReference>
<evidence type="ECO:0000256" key="2">
    <source>
        <dbReference type="ARBA" id="ARBA00023242"/>
    </source>
</evidence>
<feature type="compositionally biased region" description="Low complexity" evidence="3">
    <location>
        <begin position="67"/>
        <end position="80"/>
    </location>
</feature>
<evidence type="ECO:0000256" key="3">
    <source>
        <dbReference type="SAM" id="MobiDB-lite"/>
    </source>
</evidence>
<keyword evidence="2" id="KW-0539">Nucleus</keyword>
<reference evidence="5 6" key="1">
    <citation type="submission" date="2024-02" db="EMBL/GenBank/DDBJ databases">
        <title>De novo assembly and annotation of 12 fungi associated with fruit tree decline syndrome in Ontario, Canada.</title>
        <authorList>
            <person name="Sulman M."/>
            <person name="Ellouze W."/>
            <person name="Ilyukhin E."/>
        </authorList>
    </citation>
    <scope>NUCLEOTIDE SEQUENCE [LARGE SCALE GENOMIC DNA]</scope>
    <source>
        <strain evidence="5 6">FDS-637</strain>
    </source>
</reference>
<evidence type="ECO:0000256" key="1">
    <source>
        <dbReference type="ARBA" id="ARBA00022723"/>
    </source>
</evidence>
<dbReference type="PANTHER" id="PTHR31668:SF4">
    <property type="entry name" value="TRANSCRIPTIONAL ACTIVATOR PROTEIN DAL81"/>
    <property type="match status" value="1"/>
</dbReference>
<dbReference type="SMART" id="SM00066">
    <property type="entry name" value="GAL4"/>
    <property type="match status" value="1"/>
</dbReference>